<keyword evidence="1" id="KW-0472">Membrane</keyword>
<gene>
    <name evidence="2" type="ORF">P7D43_05785</name>
</gene>
<name>A0AAW8RU62_ENTAV</name>
<reference evidence="2" key="1">
    <citation type="submission" date="2023-03" db="EMBL/GenBank/DDBJ databases">
        <authorList>
            <person name="Shen W."/>
            <person name="Cai J."/>
        </authorList>
    </citation>
    <scope>NUCLEOTIDE SEQUENCE</scope>
    <source>
        <strain evidence="2">P33-2</strain>
    </source>
</reference>
<protein>
    <submittedName>
        <fullName evidence="2">Uncharacterized protein</fullName>
    </submittedName>
</protein>
<evidence type="ECO:0000313" key="3">
    <source>
        <dbReference type="Proteomes" id="UP001260773"/>
    </source>
</evidence>
<evidence type="ECO:0000256" key="1">
    <source>
        <dbReference type="SAM" id="Phobius"/>
    </source>
</evidence>
<feature type="transmembrane region" description="Helical" evidence="1">
    <location>
        <begin position="44"/>
        <end position="65"/>
    </location>
</feature>
<comment type="caution">
    <text evidence="2">The sequence shown here is derived from an EMBL/GenBank/DDBJ whole genome shotgun (WGS) entry which is preliminary data.</text>
</comment>
<dbReference type="EMBL" id="JARPWH010000013">
    <property type="protein sequence ID" value="MDT2401876.1"/>
    <property type="molecule type" value="Genomic_DNA"/>
</dbReference>
<dbReference type="Proteomes" id="UP001260773">
    <property type="component" value="Unassembled WGS sequence"/>
</dbReference>
<dbReference type="AlphaFoldDB" id="A0AAW8RU62"/>
<dbReference type="RefSeq" id="WP_311864952.1">
    <property type="nucleotide sequence ID" value="NZ_JARPWH010000013.1"/>
</dbReference>
<organism evidence="2 3">
    <name type="scientific">Enterococcus avium</name>
    <name type="common">Streptococcus avium</name>
    <dbReference type="NCBI Taxonomy" id="33945"/>
    <lineage>
        <taxon>Bacteria</taxon>
        <taxon>Bacillati</taxon>
        <taxon>Bacillota</taxon>
        <taxon>Bacilli</taxon>
        <taxon>Lactobacillales</taxon>
        <taxon>Enterococcaceae</taxon>
        <taxon>Enterococcus</taxon>
    </lineage>
</organism>
<accession>A0AAW8RU62</accession>
<sequence>MNRTTFLDNYYFGMGKEEKDIRTKVLARQRGWDFRQSLREKISIIVFGALILAATNLLRIMLLVLL</sequence>
<keyword evidence="1" id="KW-1133">Transmembrane helix</keyword>
<keyword evidence="1" id="KW-0812">Transmembrane</keyword>
<evidence type="ECO:0000313" key="2">
    <source>
        <dbReference type="EMBL" id="MDT2401876.1"/>
    </source>
</evidence>
<proteinExistence type="predicted"/>